<dbReference type="Gene3D" id="2.130.10.10">
    <property type="entry name" value="YVTN repeat-like/Quinoprotein amine dehydrogenase"/>
    <property type="match status" value="1"/>
</dbReference>
<organism evidence="4 5">
    <name type="scientific">Catenaria anguillulae PL171</name>
    <dbReference type="NCBI Taxonomy" id="765915"/>
    <lineage>
        <taxon>Eukaryota</taxon>
        <taxon>Fungi</taxon>
        <taxon>Fungi incertae sedis</taxon>
        <taxon>Blastocladiomycota</taxon>
        <taxon>Blastocladiomycetes</taxon>
        <taxon>Blastocladiales</taxon>
        <taxon>Catenariaceae</taxon>
        <taxon>Catenaria</taxon>
    </lineage>
</organism>
<dbReference type="PROSITE" id="PS50294">
    <property type="entry name" value="WD_REPEATS_REGION"/>
    <property type="match status" value="3"/>
</dbReference>
<dbReference type="PRINTS" id="PR00320">
    <property type="entry name" value="GPROTEINBRPT"/>
</dbReference>
<dbReference type="InterPro" id="IPR036322">
    <property type="entry name" value="WD40_repeat_dom_sf"/>
</dbReference>
<feature type="repeat" description="WD" evidence="3">
    <location>
        <begin position="232"/>
        <end position="273"/>
    </location>
</feature>
<dbReference type="CDD" id="cd00200">
    <property type="entry name" value="WD40"/>
    <property type="match status" value="1"/>
</dbReference>
<comment type="caution">
    <text evidence="4">The sequence shown here is derived from an EMBL/GenBank/DDBJ whole genome shotgun (WGS) entry which is preliminary data.</text>
</comment>
<keyword evidence="5" id="KW-1185">Reference proteome</keyword>
<evidence type="ECO:0000256" key="3">
    <source>
        <dbReference type="PROSITE-ProRule" id="PRU00221"/>
    </source>
</evidence>
<dbReference type="SMART" id="SM00320">
    <property type="entry name" value="WD40"/>
    <property type="match status" value="5"/>
</dbReference>
<dbReference type="Proteomes" id="UP000193411">
    <property type="component" value="Unassembled WGS sequence"/>
</dbReference>
<dbReference type="PROSITE" id="PS00678">
    <property type="entry name" value="WD_REPEATS_1"/>
    <property type="match status" value="2"/>
</dbReference>
<dbReference type="InterPro" id="IPR019775">
    <property type="entry name" value="WD40_repeat_CS"/>
</dbReference>
<gene>
    <name evidence="4" type="ORF">BCR44DRAFT_1427604</name>
</gene>
<dbReference type="STRING" id="765915.A0A1Y2HZY0"/>
<dbReference type="PROSITE" id="PS50082">
    <property type="entry name" value="WD_REPEATS_2"/>
    <property type="match status" value="4"/>
</dbReference>
<dbReference type="Pfam" id="PF00400">
    <property type="entry name" value="WD40"/>
    <property type="match status" value="4"/>
</dbReference>
<dbReference type="AlphaFoldDB" id="A0A1Y2HZY0"/>
<dbReference type="InterPro" id="IPR015943">
    <property type="entry name" value="WD40/YVTN_repeat-like_dom_sf"/>
</dbReference>
<evidence type="ECO:0000313" key="4">
    <source>
        <dbReference type="EMBL" id="ORZ39291.1"/>
    </source>
</evidence>
<accession>A0A1Y2HZY0</accession>
<dbReference type="InterPro" id="IPR020472">
    <property type="entry name" value="WD40_PAC1"/>
</dbReference>
<dbReference type="EMBL" id="MCFL01000006">
    <property type="protein sequence ID" value="ORZ39291.1"/>
    <property type="molecule type" value="Genomic_DNA"/>
</dbReference>
<feature type="repeat" description="WD" evidence="3">
    <location>
        <begin position="78"/>
        <end position="117"/>
    </location>
</feature>
<evidence type="ECO:0000256" key="2">
    <source>
        <dbReference type="ARBA" id="ARBA00022737"/>
    </source>
</evidence>
<dbReference type="PANTHER" id="PTHR19879">
    <property type="entry name" value="TRANSCRIPTION INITIATION FACTOR TFIID"/>
    <property type="match status" value="1"/>
</dbReference>
<dbReference type="SUPFAM" id="SSF50978">
    <property type="entry name" value="WD40 repeat-like"/>
    <property type="match status" value="1"/>
</dbReference>
<sequence length="380" mass="41578">MEPENTCFSLHSPKPPPVSLLCHVVSPNNDQPTTGIHTAPTRAARLQIDNDKLVMALAEPDHLICMYAIRTGTLIREFIGHKSGVWAMQYAGNTLVSGSTDHSVRVWDMSTGKTTHVFGEHTRAVRCLQLLLPVPSAGQISGYKASASFIPDAPTPRLAEPLIVAGGRDGSLRKSPIAAFTTADNPYVRHTLMGHTAQIRSLAGHRHIVCTASYDSTVCVWDVVEGRRVHQLSGHTSKVYSVVYDHGQAKCWSASMDATVRCWDVHSGQCLAVLEGHTALVGVLELSPHWLVSASADSTLRVWSTHDNSLAYELKEHSSAVVYGIKMWDTRSGIKVREFDFGMWCAWQVKVSERYCAVVGSTHAGVKLVVMDFQPEAVES</sequence>
<protein>
    <submittedName>
        <fullName evidence="4">WD40-repeat-containing domain protein</fullName>
    </submittedName>
</protein>
<evidence type="ECO:0000313" key="5">
    <source>
        <dbReference type="Proteomes" id="UP000193411"/>
    </source>
</evidence>
<proteinExistence type="predicted"/>
<feature type="repeat" description="WD" evidence="3">
    <location>
        <begin position="192"/>
        <end position="231"/>
    </location>
</feature>
<feature type="repeat" description="WD" evidence="3">
    <location>
        <begin position="274"/>
        <end position="313"/>
    </location>
</feature>
<reference evidence="4 5" key="1">
    <citation type="submission" date="2016-07" db="EMBL/GenBank/DDBJ databases">
        <title>Pervasive Adenine N6-methylation of Active Genes in Fungi.</title>
        <authorList>
            <consortium name="DOE Joint Genome Institute"/>
            <person name="Mondo S.J."/>
            <person name="Dannebaum R.O."/>
            <person name="Kuo R.C."/>
            <person name="Labutti K."/>
            <person name="Haridas S."/>
            <person name="Kuo A."/>
            <person name="Salamov A."/>
            <person name="Ahrendt S.R."/>
            <person name="Lipzen A."/>
            <person name="Sullivan W."/>
            <person name="Andreopoulos W.B."/>
            <person name="Clum A."/>
            <person name="Lindquist E."/>
            <person name="Daum C."/>
            <person name="Ramamoorthy G.K."/>
            <person name="Gryganskyi A."/>
            <person name="Culley D."/>
            <person name="Magnuson J.K."/>
            <person name="James T.Y."/>
            <person name="O'Malley M.A."/>
            <person name="Stajich J.E."/>
            <person name="Spatafora J.W."/>
            <person name="Visel A."/>
            <person name="Grigoriev I.V."/>
        </authorList>
    </citation>
    <scope>NUCLEOTIDE SEQUENCE [LARGE SCALE GENOMIC DNA]</scope>
    <source>
        <strain evidence="4 5">PL171</strain>
    </source>
</reference>
<keyword evidence="2" id="KW-0677">Repeat</keyword>
<keyword evidence="1 3" id="KW-0853">WD repeat</keyword>
<dbReference type="PANTHER" id="PTHR19879:SF9">
    <property type="entry name" value="TRANSCRIPTION INITIATION FACTOR TFIID SUBUNIT 5"/>
    <property type="match status" value="1"/>
</dbReference>
<dbReference type="OrthoDB" id="190105at2759"/>
<name>A0A1Y2HZY0_9FUNG</name>
<dbReference type="InterPro" id="IPR001680">
    <property type="entry name" value="WD40_rpt"/>
</dbReference>
<evidence type="ECO:0000256" key="1">
    <source>
        <dbReference type="ARBA" id="ARBA00022574"/>
    </source>
</evidence>